<reference evidence="1" key="1">
    <citation type="submission" date="2021-06" db="EMBL/GenBank/DDBJ databases">
        <authorList>
            <person name="Kallberg Y."/>
            <person name="Tangrot J."/>
            <person name="Rosling A."/>
        </authorList>
    </citation>
    <scope>NUCLEOTIDE SEQUENCE</scope>
    <source>
        <strain evidence="1">28 12/20/2015</strain>
    </source>
</reference>
<keyword evidence="2" id="KW-1185">Reference proteome</keyword>
<dbReference type="EMBL" id="CAJVPW010060678">
    <property type="protein sequence ID" value="CAG8781121.1"/>
    <property type="molecule type" value="Genomic_DNA"/>
</dbReference>
<comment type="caution">
    <text evidence="1">The sequence shown here is derived from an EMBL/GenBank/DDBJ whole genome shotgun (WGS) entry which is preliminary data.</text>
</comment>
<proteinExistence type="predicted"/>
<feature type="non-terminal residue" evidence="1">
    <location>
        <position position="1"/>
    </location>
</feature>
<organism evidence="1 2">
    <name type="scientific">Cetraspora pellucida</name>
    <dbReference type="NCBI Taxonomy" id="1433469"/>
    <lineage>
        <taxon>Eukaryota</taxon>
        <taxon>Fungi</taxon>
        <taxon>Fungi incertae sedis</taxon>
        <taxon>Mucoromycota</taxon>
        <taxon>Glomeromycotina</taxon>
        <taxon>Glomeromycetes</taxon>
        <taxon>Diversisporales</taxon>
        <taxon>Gigasporaceae</taxon>
        <taxon>Cetraspora</taxon>
    </lineage>
</organism>
<evidence type="ECO:0000313" key="2">
    <source>
        <dbReference type="Proteomes" id="UP000789366"/>
    </source>
</evidence>
<feature type="non-terminal residue" evidence="1">
    <location>
        <position position="96"/>
    </location>
</feature>
<name>A0ACA9R8F1_9GLOM</name>
<sequence>VSSSRSLIHSKLLVTHQNAIDTDNFHSSKRVQIEDVDEIDKSCLVNTEYVNIDSCVKESNNLNNFEFEEFEEVGEGSGKSNRNQKEMVHDHGKEKG</sequence>
<protein>
    <submittedName>
        <fullName evidence="1">2172_t:CDS:1</fullName>
    </submittedName>
</protein>
<accession>A0ACA9R8F1</accession>
<evidence type="ECO:0000313" key="1">
    <source>
        <dbReference type="EMBL" id="CAG8781121.1"/>
    </source>
</evidence>
<gene>
    <name evidence="1" type="ORF">SPELUC_LOCUS16422</name>
</gene>
<dbReference type="Proteomes" id="UP000789366">
    <property type="component" value="Unassembled WGS sequence"/>
</dbReference>